<evidence type="ECO:0000313" key="2">
    <source>
        <dbReference type="Proteomes" id="UP000182135"/>
    </source>
</evidence>
<dbReference type="AlphaFoldDB" id="A0A1I2KBI7"/>
<organism evidence="1 2">
    <name type="scientific">Clostridium cadaveris</name>
    <dbReference type="NCBI Taxonomy" id="1529"/>
    <lineage>
        <taxon>Bacteria</taxon>
        <taxon>Bacillati</taxon>
        <taxon>Bacillota</taxon>
        <taxon>Clostridia</taxon>
        <taxon>Eubacteriales</taxon>
        <taxon>Clostridiaceae</taxon>
        <taxon>Clostridium</taxon>
    </lineage>
</organism>
<evidence type="ECO:0000313" key="1">
    <source>
        <dbReference type="EMBL" id="SFF62306.1"/>
    </source>
</evidence>
<dbReference type="InterPro" id="IPR045407">
    <property type="entry name" value="DUF6512"/>
</dbReference>
<dbReference type="Pfam" id="PF20122">
    <property type="entry name" value="DUF6512"/>
    <property type="match status" value="1"/>
</dbReference>
<dbReference type="eggNOG" id="ENOG50330VC">
    <property type="taxonomic scope" value="Bacteria"/>
</dbReference>
<name>A0A1I2KBI7_9CLOT</name>
<accession>A0A1I2KBI7</accession>
<sequence>MNWNNFNNPEKWIIVGIPALFFIGSLMHFIYDLTGKSYFIGAFSPINESVWEHSKMIVIPMIDWWSLYYLFCGSTYNIDRDKWFMSLIISLISSIIIMIAFFYTYSSALGCELLWVDILDLFLSLAVGQLLGLHYYNYGTAVNINISLIILVSIVLLFIIFTFYPPHIPMFKDSITGKYGI</sequence>
<dbReference type="RefSeq" id="WP_027637415.1">
    <property type="nucleotide sequence ID" value="NZ_CP076620.1"/>
</dbReference>
<gene>
    <name evidence="1" type="ORF">SAMN04487885_104162</name>
</gene>
<dbReference type="Proteomes" id="UP000182135">
    <property type="component" value="Unassembled WGS sequence"/>
</dbReference>
<dbReference type="EMBL" id="FOOE01000004">
    <property type="protein sequence ID" value="SFF62306.1"/>
    <property type="molecule type" value="Genomic_DNA"/>
</dbReference>
<dbReference type="GeneID" id="90543849"/>
<protein>
    <submittedName>
        <fullName evidence="1">Uncharacterized protein</fullName>
    </submittedName>
</protein>
<reference evidence="1 2" key="1">
    <citation type="submission" date="2016-10" db="EMBL/GenBank/DDBJ databases">
        <authorList>
            <person name="de Groot N.N."/>
        </authorList>
    </citation>
    <scope>NUCLEOTIDE SEQUENCE [LARGE SCALE GENOMIC DNA]</scope>
    <source>
        <strain evidence="1 2">NLAE-zl-G419</strain>
    </source>
</reference>
<proteinExistence type="predicted"/>
<keyword evidence="2" id="KW-1185">Reference proteome</keyword>
<dbReference type="OrthoDB" id="48209at2"/>